<reference evidence="1 2" key="1">
    <citation type="submission" date="2012-05" db="EMBL/GenBank/DDBJ databases">
        <title>Recombination and specialization in a pathogen metapopulation.</title>
        <authorList>
            <person name="Gardiner A."/>
            <person name="Kemen E."/>
            <person name="Schultz-Larsen T."/>
            <person name="MacLean D."/>
            <person name="Van Oosterhout C."/>
            <person name="Jones J.D.G."/>
        </authorList>
    </citation>
    <scope>NUCLEOTIDE SEQUENCE [LARGE SCALE GENOMIC DNA]</scope>
    <source>
        <strain evidence="1 2">Ac Nc2</strain>
    </source>
</reference>
<evidence type="ECO:0000313" key="2">
    <source>
        <dbReference type="Proteomes" id="UP000053237"/>
    </source>
</evidence>
<dbReference type="Proteomes" id="UP000053237">
    <property type="component" value="Unassembled WGS sequence"/>
</dbReference>
<name>A0A024FV17_9STRA</name>
<keyword evidence="2" id="KW-1185">Reference proteome</keyword>
<accession>A0A024FV17</accession>
<protein>
    <submittedName>
        <fullName evidence="1">Uncharacterized protein</fullName>
    </submittedName>
</protein>
<dbReference type="InParanoid" id="A0A024FV17"/>
<sequence>MNAESLHSVDTTKLLYSNTDVLLLLKWNTFTKSIHLCGPGLCSTRRIQQACSFLRTTRYYYLLRFNSARDCSILLRWFRCKARNSKSALLVVKRHQLCQPFAKITVLSPFEFVKFSKFHTANHQ</sequence>
<dbReference type="AlphaFoldDB" id="A0A024FV17"/>
<comment type="caution">
    <text evidence="1">The sequence shown here is derived from an EMBL/GenBank/DDBJ whole genome shotgun (WGS) entry which is preliminary data.</text>
</comment>
<organism evidence="1 2">
    <name type="scientific">Albugo candida</name>
    <dbReference type="NCBI Taxonomy" id="65357"/>
    <lineage>
        <taxon>Eukaryota</taxon>
        <taxon>Sar</taxon>
        <taxon>Stramenopiles</taxon>
        <taxon>Oomycota</taxon>
        <taxon>Peronosporomycetes</taxon>
        <taxon>Albuginales</taxon>
        <taxon>Albuginaceae</taxon>
        <taxon>Albugo</taxon>
    </lineage>
</organism>
<evidence type="ECO:0000313" key="1">
    <source>
        <dbReference type="EMBL" id="CCI10983.1"/>
    </source>
</evidence>
<gene>
    <name evidence="1" type="ORF">BN9_121740</name>
</gene>
<proteinExistence type="predicted"/>
<dbReference type="EMBL" id="CAIX01000497">
    <property type="protein sequence ID" value="CCI10983.1"/>
    <property type="molecule type" value="Genomic_DNA"/>
</dbReference>